<dbReference type="Proteomes" id="UP000029447">
    <property type="component" value="Unassembled WGS sequence"/>
</dbReference>
<evidence type="ECO:0008006" key="3">
    <source>
        <dbReference type="Google" id="ProtNLM"/>
    </source>
</evidence>
<dbReference type="RefSeq" id="WP_044210027.1">
    <property type="nucleotide sequence ID" value="NZ_JQOF01000104.1"/>
</dbReference>
<accession>A0ABR4VHZ4</accession>
<reference evidence="1 2" key="1">
    <citation type="submission" date="2014-08" db="EMBL/GenBank/DDBJ databases">
        <title>Genome sequences of NCPPB Pectobacterium isolates.</title>
        <authorList>
            <person name="Glover R.H."/>
            <person name="Sapp M."/>
            <person name="Elphinstone J."/>
        </authorList>
    </citation>
    <scope>NUCLEOTIDE SEQUENCE [LARGE SCALE GENOMIC DNA]</scope>
    <source>
        <strain evidence="1 2">NCPPB3841</strain>
    </source>
</reference>
<comment type="caution">
    <text evidence="1">The sequence shown here is derived from an EMBL/GenBank/DDBJ whole genome shotgun (WGS) entry which is preliminary data.</text>
</comment>
<sequence length="111" mass="12617">MSNINLKYAALVGLLSSLDDNVVTDEDYELIKNSNINDDAQQGNIIESIVVPWFQSYSFEAKGKVIQSLDLAINNSEFDDVFNQVDFVFDCEILDKKNFLVKIRSALDKYI</sequence>
<evidence type="ECO:0000313" key="2">
    <source>
        <dbReference type="Proteomes" id="UP000029447"/>
    </source>
</evidence>
<organism evidence="1 2">
    <name type="scientific">Pectobacterium odoriferum</name>
    <dbReference type="NCBI Taxonomy" id="78398"/>
    <lineage>
        <taxon>Bacteria</taxon>
        <taxon>Pseudomonadati</taxon>
        <taxon>Pseudomonadota</taxon>
        <taxon>Gammaproteobacteria</taxon>
        <taxon>Enterobacterales</taxon>
        <taxon>Pectobacteriaceae</taxon>
        <taxon>Pectobacterium</taxon>
    </lineage>
</organism>
<keyword evidence="2" id="KW-1185">Reference proteome</keyword>
<evidence type="ECO:0000313" key="1">
    <source>
        <dbReference type="EMBL" id="KGA38987.1"/>
    </source>
</evidence>
<protein>
    <recommendedName>
        <fullName evidence="3">TerB family tellurite resistance protein</fullName>
    </recommendedName>
</protein>
<name>A0ABR4VHZ4_9GAMM</name>
<gene>
    <name evidence="1" type="ORF">KU75_25400</name>
</gene>
<dbReference type="EMBL" id="JQOF01000104">
    <property type="protein sequence ID" value="KGA38987.1"/>
    <property type="molecule type" value="Genomic_DNA"/>
</dbReference>
<proteinExistence type="predicted"/>